<feature type="region of interest" description="Disordered" evidence="5">
    <location>
        <begin position="442"/>
        <end position="474"/>
    </location>
</feature>
<accession>A0A9Q1K0X3</accession>
<dbReference type="GO" id="GO:0006297">
    <property type="term" value="P:nucleotide-excision repair, DNA gap filling"/>
    <property type="evidence" value="ECO:0007669"/>
    <property type="project" value="TreeGrafter"/>
</dbReference>
<evidence type="ECO:0000313" key="7">
    <source>
        <dbReference type="Proteomes" id="UP001153076"/>
    </source>
</evidence>
<feature type="region of interest" description="Disordered" evidence="5">
    <location>
        <begin position="364"/>
        <end position="383"/>
    </location>
</feature>
<dbReference type="Proteomes" id="UP001153076">
    <property type="component" value="Unassembled WGS sequence"/>
</dbReference>
<feature type="compositionally biased region" description="Polar residues" evidence="5">
    <location>
        <begin position="192"/>
        <end position="220"/>
    </location>
</feature>
<evidence type="ECO:0000256" key="2">
    <source>
        <dbReference type="ARBA" id="ARBA00017589"/>
    </source>
</evidence>
<dbReference type="GO" id="GO:1904161">
    <property type="term" value="P:DNA synthesis involved in UV-damage excision repair"/>
    <property type="evidence" value="ECO:0007669"/>
    <property type="project" value="TreeGrafter"/>
</dbReference>
<dbReference type="PANTHER" id="PTHR17598">
    <property type="entry name" value="DNA POLYMERASE DELTA SUBUNIT 3"/>
    <property type="match status" value="1"/>
</dbReference>
<dbReference type="InterPro" id="IPR019038">
    <property type="entry name" value="POLD3"/>
</dbReference>
<evidence type="ECO:0000313" key="6">
    <source>
        <dbReference type="EMBL" id="KAJ8435101.1"/>
    </source>
</evidence>
<evidence type="ECO:0000256" key="5">
    <source>
        <dbReference type="SAM" id="MobiDB-lite"/>
    </source>
</evidence>
<comment type="subcellular location">
    <subcellularLocation>
        <location evidence="1">Nucleus</location>
    </subcellularLocation>
</comment>
<dbReference type="GO" id="GO:0043625">
    <property type="term" value="C:delta DNA polymerase complex"/>
    <property type="evidence" value="ECO:0007669"/>
    <property type="project" value="InterPro"/>
</dbReference>
<evidence type="ECO:0000256" key="1">
    <source>
        <dbReference type="ARBA" id="ARBA00004123"/>
    </source>
</evidence>
<gene>
    <name evidence="6" type="ORF">Cgig2_033209</name>
</gene>
<dbReference type="OrthoDB" id="514823at2759"/>
<dbReference type="InterPro" id="IPR041913">
    <property type="entry name" value="POLD3_sf"/>
</dbReference>
<dbReference type="PANTHER" id="PTHR17598:SF13">
    <property type="entry name" value="DNA POLYMERASE DELTA SUBUNIT 3"/>
    <property type="match status" value="1"/>
</dbReference>
<dbReference type="Gene3D" id="3.90.1030.20">
    <property type="entry name" value="DNA polymerase delta, p66 (Cdc27) subunit, wHTH domain"/>
    <property type="match status" value="1"/>
</dbReference>
<dbReference type="GO" id="GO:0003887">
    <property type="term" value="F:DNA-directed DNA polymerase activity"/>
    <property type="evidence" value="ECO:0007669"/>
    <property type="project" value="TreeGrafter"/>
</dbReference>
<comment type="caution">
    <text evidence="6">The sequence shown here is derived from an EMBL/GenBank/DDBJ whole genome shotgun (WGS) entry which is preliminary data.</text>
</comment>
<keyword evidence="7" id="KW-1185">Reference proteome</keyword>
<dbReference type="FunFam" id="3.90.1030.20:FF:000002">
    <property type="entry name" value="DNA polymerase delta subunit"/>
    <property type="match status" value="1"/>
</dbReference>
<name>A0A9Q1K0X3_9CARY</name>
<dbReference type="EMBL" id="JAKOGI010000433">
    <property type="protein sequence ID" value="KAJ8435101.1"/>
    <property type="molecule type" value="Genomic_DNA"/>
</dbReference>
<evidence type="ECO:0000256" key="3">
    <source>
        <dbReference type="ARBA" id="ARBA00022705"/>
    </source>
</evidence>
<evidence type="ECO:0000256" key="4">
    <source>
        <dbReference type="ARBA" id="ARBA00023242"/>
    </source>
</evidence>
<keyword evidence="4" id="KW-0539">Nucleus</keyword>
<proteinExistence type="predicted"/>
<feature type="region of interest" description="Disordered" evidence="5">
    <location>
        <begin position="526"/>
        <end position="572"/>
    </location>
</feature>
<sequence length="572" mass="62256">MPEVETLGILEEIEALASDRLQVDAFMAHESFFSDQVSYKWLSRSFSVSSNMAKKLLQEFVEKHGHGLKVMYSVAGWLNKVPATYHIKLVPGPKLAEVKQEFDDNCSVQVYSVQVCIPKDPATIWNAEFMQAEELFKQPSAVDNCLRDNRFCGISNAFVKRNAEVAPLSSAAPPAKRAGLRGLDPGCANPPCSLQQPQEKKLQQSSPKGPLDSSNATAASTEAKWSCSRDSQNEAAEKSKTSVATTKKTGQSDKSSAVTEGSLSNFWGRASTKSKSSTCLLEQKNHVPKPDGFAEFLISLLLALFFDHHACTGASESADAQVYACEAAGFAGSDDDESDVNFKRGLNGDGGKKRRVVLDDSDDDFENDVNLGSPVPPMGKSSQYSKQKNQIMHIEKHNVKFDDWKECKTKVKEEKTADVEVKPTVKQDSSVSKSANVAKLVHENTSDGDSRNTRKAADDVPGSPKRRKVLKTRIDDRGREVTEVVWKGEETDAKDTNAGKNNADNGKSCNDHKVKLQDNAATHAVNRAATTRKSPAVGSTVPSHTAGKAGNKKGANAKDPKQGNILSFFKRV</sequence>
<dbReference type="GO" id="GO:0006271">
    <property type="term" value="P:DNA strand elongation involved in DNA replication"/>
    <property type="evidence" value="ECO:0007669"/>
    <property type="project" value="TreeGrafter"/>
</dbReference>
<protein>
    <recommendedName>
        <fullName evidence="2">DNA polymerase delta subunit 3</fullName>
    </recommendedName>
</protein>
<reference evidence="6" key="1">
    <citation type="submission" date="2022-04" db="EMBL/GenBank/DDBJ databases">
        <title>Carnegiea gigantea Genome sequencing and assembly v2.</title>
        <authorList>
            <person name="Copetti D."/>
            <person name="Sanderson M.J."/>
            <person name="Burquez A."/>
            <person name="Wojciechowski M.F."/>
        </authorList>
    </citation>
    <scope>NUCLEOTIDE SEQUENCE</scope>
    <source>
        <strain evidence="6">SGP5-SGP5p</strain>
        <tissue evidence="6">Aerial part</tissue>
    </source>
</reference>
<feature type="compositionally biased region" description="Basic and acidic residues" evidence="5">
    <location>
        <begin position="231"/>
        <end position="240"/>
    </location>
</feature>
<feature type="region of interest" description="Disordered" evidence="5">
    <location>
        <begin position="168"/>
        <end position="260"/>
    </location>
</feature>
<dbReference type="AlphaFoldDB" id="A0A9Q1K0X3"/>
<dbReference type="Pfam" id="PF09507">
    <property type="entry name" value="CDC27"/>
    <property type="match status" value="1"/>
</dbReference>
<feature type="compositionally biased region" description="Basic and acidic residues" evidence="5">
    <location>
        <begin position="442"/>
        <end position="458"/>
    </location>
</feature>
<organism evidence="6 7">
    <name type="scientific">Carnegiea gigantea</name>
    <dbReference type="NCBI Taxonomy" id="171969"/>
    <lineage>
        <taxon>Eukaryota</taxon>
        <taxon>Viridiplantae</taxon>
        <taxon>Streptophyta</taxon>
        <taxon>Embryophyta</taxon>
        <taxon>Tracheophyta</taxon>
        <taxon>Spermatophyta</taxon>
        <taxon>Magnoliopsida</taxon>
        <taxon>eudicotyledons</taxon>
        <taxon>Gunneridae</taxon>
        <taxon>Pentapetalae</taxon>
        <taxon>Caryophyllales</taxon>
        <taxon>Cactineae</taxon>
        <taxon>Cactaceae</taxon>
        <taxon>Cactoideae</taxon>
        <taxon>Echinocereeae</taxon>
        <taxon>Carnegiea</taxon>
    </lineage>
</organism>
<keyword evidence="3" id="KW-0235">DNA replication</keyword>